<dbReference type="PROSITE" id="PS00211">
    <property type="entry name" value="ABC_TRANSPORTER_1"/>
    <property type="match status" value="1"/>
</dbReference>
<sequence length="645" mass="73617">MSGIGHQIRIFGVCATLILFLVGITYIMFFKMYEYLILHIYKILINFIDNNYHLIHNILHMNVYKFKSRWDVVKAFLNYYKPYKGLFFIDFGSAIVVGLLELIFPLITSIYIDRLLPTNHWNLIVIFGLVLLGVFAIASVLKFVVTYWGHKLGTNIERDMRNDLYSHIQKLNFKYFDNQKSGKLIGRLTNDLMDIGEAAHHGPEDIFLSIMTLIGAFIIMLTIDVKLALITFCVVPIVFILAIYFNQKMSRAFKGLFANVSRFNELIADNVGGIRLVQAFTNERHEQQKFNRINDDFRATKLKAYNYMSWNVTISHIAQKLTLVIVLIVGSYFVLHGDLSYGGIVAFIMITNVLFKPLEQINMIIELFPKAIAGFNNFREILAIDPEIQDDPQAIKMPSKPKTIQYKDVSFGYGETPILNKMNLTIYQGEKIALVGPSGSGKTTISSLLPRFYEVDEGDILFDGQSIQSIRLASLRSEIGVVQQDVFLFSGTLRDNIVYGHLEADEAQIWEAIRHAQLENFINELPFGLDTLVGERGTKLSGGQKQRISIARMFLKDPSIIILDEATSALDIETENKIQKAFKKLSEHRTSLIIAHRLSTIKDVDRIIFIKDGQILEEGSHEALMQHEGPYKQLYLSQFTDVETF</sequence>
<evidence type="ECO:0000256" key="5">
    <source>
        <dbReference type="ARBA" id="ARBA00022840"/>
    </source>
</evidence>
<dbReference type="InterPro" id="IPR003593">
    <property type="entry name" value="AAA+_ATPase"/>
</dbReference>
<keyword evidence="5" id="KW-0067">ATP-binding</keyword>
<evidence type="ECO:0000256" key="7">
    <source>
        <dbReference type="ARBA" id="ARBA00023136"/>
    </source>
</evidence>
<evidence type="ECO:0000256" key="3">
    <source>
        <dbReference type="ARBA" id="ARBA00022692"/>
    </source>
</evidence>
<evidence type="ECO:0000259" key="10">
    <source>
        <dbReference type="PROSITE" id="PS50893"/>
    </source>
</evidence>
<feature type="transmembrane region" description="Helical" evidence="9">
    <location>
        <begin position="206"/>
        <end position="223"/>
    </location>
</feature>
<dbReference type="Gene3D" id="1.20.1560.10">
    <property type="entry name" value="ABC transporter type 1, transmembrane domain"/>
    <property type="match status" value="1"/>
</dbReference>
<evidence type="ECO:0000256" key="2">
    <source>
        <dbReference type="ARBA" id="ARBA00005417"/>
    </source>
</evidence>
<dbReference type="InterPro" id="IPR011527">
    <property type="entry name" value="ABC1_TM_dom"/>
</dbReference>
<dbReference type="SMART" id="SM00382">
    <property type="entry name" value="AAA"/>
    <property type="match status" value="1"/>
</dbReference>
<dbReference type="PANTHER" id="PTHR43394:SF1">
    <property type="entry name" value="ATP-BINDING CASSETTE SUB-FAMILY B MEMBER 10, MITOCHONDRIAL"/>
    <property type="match status" value="1"/>
</dbReference>
<keyword evidence="7 9" id="KW-0472">Membrane</keyword>
<name>A0A380GPJ5_9STAP</name>
<keyword evidence="12" id="KW-0378">Hydrolase</keyword>
<comment type="similarity">
    <text evidence="2">Belongs to the ABC transporter superfamily.</text>
</comment>
<evidence type="ECO:0000256" key="9">
    <source>
        <dbReference type="SAM" id="Phobius"/>
    </source>
</evidence>
<dbReference type="EC" id="3.6.3.-" evidence="12"/>
<dbReference type="PROSITE" id="PS50893">
    <property type="entry name" value="ABC_TRANSPORTER_2"/>
    <property type="match status" value="1"/>
</dbReference>
<evidence type="ECO:0000313" key="13">
    <source>
        <dbReference type="Proteomes" id="UP000254412"/>
    </source>
</evidence>
<dbReference type="EMBL" id="UHDS01000001">
    <property type="protein sequence ID" value="SUM56039.1"/>
    <property type="molecule type" value="Genomic_DNA"/>
</dbReference>
<reference evidence="12 13" key="1">
    <citation type="submission" date="2018-06" db="EMBL/GenBank/DDBJ databases">
        <authorList>
            <consortium name="Pathogen Informatics"/>
            <person name="Doyle S."/>
        </authorList>
    </citation>
    <scope>NUCLEOTIDE SEQUENCE [LARGE SCALE GENOMIC DNA]</scope>
    <source>
        <strain evidence="12 13">NCTC13834</strain>
    </source>
</reference>
<dbReference type="Proteomes" id="UP000254412">
    <property type="component" value="Unassembled WGS sequence"/>
</dbReference>
<dbReference type="CDD" id="cd18549">
    <property type="entry name" value="ABC_6TM_YwjA_like"/>
    <property type="match status" value="1"/>
</dbReference>
<evidence type="ECO:0000313" key="12">
    <source>
        <dbReference type="EMBL" id="SUM56039.1"/>
    </source>
</evidence>
<feature type="domain" description="ABC transporter" evidence="10">
    <location>
        <begin position="404"/>
        <end position="637"/>
    </location>
</feature>
<dbReference type="PROSITE" id="PS50929">
    <property type="entry name" value="ABC_TM1F"/>
    <property type="match status" value="1"/>
</dbReference>
<accession>A0A380GPJ5</accession>
<dbReference type="Pfam" id="PF00664">
    <property type="entry name" value="ABC_membrane"/>
    <property type="match status" value="1"/>
</dbReference>
<dbReference type="GO" id="GO:0005524">
    <property type="term" value="F:ATP binding"/>
    <property type="evidence" value="ECO:0007669"/>
    <property type="project" value="UniProtKB-KW"/>
</dbReference>
<dbReference type="FunFam" id="3.40.50.300:FF:000218">
    <property type="entry name" value="Multidrug ABC transporter ATP-binding protein"/>
    <property type="match status" value="1"/>
</dbReference>
<comment type="subcellular location">
    <subcellularLocation>
        <location evidence="1">Cell membrane</location>
        <topology evidence="1">Multi-pass membrane protein</topology>
    </subcellularLocation>
</comment>
<evidence type="ECO:0000256" key="4">
    <source>
        <dbReference type="ARBA" id="ARBA00022741"/>
    </source>
</evidence>
<feature type="transmembrane region" description="Helical" evidence="9">
    <location>
        <begin position="86"/>
        <end position="112"/>
    </location>
</feature>
<keyword evidence="3 9" id="KW-0812">Transmembrane</keyword>
<keyword evidence="6 9" id="KW-1133">Transmembrane helix</keyword>
<proteinExistence type="inferred from homology"/>
<feature type="transmembrane region" description="Helical" evidence="9">
    <location>
        <begin position="124"/>
        <end position="148"/>
    </location>
</feature>
<dbReference type="Gene3D" id="3.40.50.300">
    <property type="entry name" value="P-loop containing nucleotide triphosphate hydrolases"/>
    <property type="match status" value="1"/>
</dbReference>
<dbReference type="InterPro" id="IPR003439">
    <property type="entry name" value="ABC_transporter-like_ATP-bd"/>
</dbReference>
<evidence type="ECO:0000256" key="8">
    <source>
        <dbReference type="ARBA" id="ARBA00025074"/>
    </source>
</evidence>
<evidence type="ECO:0000256" key="1">
    <source>
        <dbReference type="ARBA" id="ARBA00004651"/>
    </source>
</evidence>
<dbReference type="InterPro" id="IPR036640">
    <property type="entry name" value="ABC1_TM_sf"/>
</dbReference>
<feature type="domain" description="ABC transmembrane type-1" evidence="11">
    <location>
        <begin position="88"/>
        <end position="370"/>
    </location>
</feature>
<feature type="transmembrane region" description="Helical" evidence="9">
    <location>
        <begin position="6"/>
        <end position="29"/>
    </location>
</feature>
<dbReference type="GO" id="GO:0016887">
    <property type="term" value="F:ATP hydrolysis activity"/>
    <property type="evidence" value="ECO:0007669"/>
    <property type="project" value="InterPro"/>
</dbReference>
<feature type="transmembrane region" description="Helical" evidence="9">
    <location>
        <begin position="229"/>
        <end position="246"/>
    </location>
</feature>
<dbReference type="InterPro" id="IPR027417">
    <property type="entry name" value="P-loop_NTPase"/>
</dbReference>
<dbReference type="GO" id="GO:0005886">
    <property type="term" value="C:plasma membrane"/>
    <property type="evidence" value="ECO:0007669"/>
    <property type="project" value="UniProtKB-SubCell"/>
</dbReference>
<dbReference type="Pfam" id="PF00005">
    <property type="entry name" value="ABC_tran"/>
    <property type="match status" value="1"/>
</dbReference>
<protein>
    <submittedName>
        <fullName evidence="12">ABC-type multidrug protein lipid transport system ATPase component</fullName>
        <ecNumber evidence="12">3.6.3.-</ecNumber>
    </submittedName>
</protein>
<dbReference type="SUPFAM" id="SSF90123">
    <property type="entry name" value="ABC transporter transmembrane region"/>
    <property type="match status" value="1"/>
</dbReference>
<evidence type="ECO:0000256" key="6">
    <source>
        <dbReference type="ARBA" id="ARBA00022989"/>
    </source>
</evidence>
<evidence type="ECO:0000259" key="11">
    <source>
        <dbReference type="PROSITE" id="PS50929"/>
    </source>
</evidence>
<gene>
    <name evidence="12" type="ORF">NCTC13834_02416</name>
</gene>
<dbReference type="InterPro" id="IPR039421">
    <property type="entry name" value="Type_1_exporter"/>
</dbReference>
<dbReference type="GO" id="GO:0015421">
    <property type="term" value="F:ABC-type oligopeptide transporter activity"/>
    <property type="evidence" value="ECO:0007669"/>
    <property type="project" value="TreeGrafter"/>
</dbReference>
<organism evidence="12 13">
    <name type="scientific">Staphylococcus nepalensis</name>
    <dbReference type="NCBI Taxonomy" id="214473"/>
    <lineage>
        <taxon>Bacteria</taxon>
        <taxon>Bacillati</taxon>
        <taxon>Bacillota</taxon>
        <taxon>Bacilli</taxon>
        <taxon>Bacillales</taxon>
        <taxon>Staphylococcaceae</taxon>
        <taxon>Staphylococcus</taxon>
    </lineage>
</organism>
<dbReference type="SUPFAM" id="SSF52540">
    <property type="entry name" value="P-loop containing nucleoside triphosphate hydrolases"/>
    <property type="match status" value="1"/>
</dbReference>
<keyword evidence="4" id="KW-0547">Nucleotide-binding</keyword>
<comment type="function">
    <text evidence="8">May be involved in multidrug export. Transmembrane domains (TMD) form a pore in the cell membrane and the ATP-binding domain (NBD) is responsible for energy generation.</text>
</comment>
<dbReference type="PANTHER" id="PTHR43394">
    <property type="entry name" value="ATP-DEPENDENT PERMEASE MDL1, MITOCHONDRIAL"/>
    <property type="match status" value="1"/>
</dbReference>
<dbReference type="InterPro" id="IPR017871">
    <property type="entry name" value="ABC_transporter-like_CS"/>
</dbReference>
<dbReference type="AlphaFoldDB" id="A0A380GPJ5"/>